<comment type="caution">
    <text evidence="3">The sequence shown here is derived from an EMBL/GenBank/DDBJ whole genome shotgun (WGS) entry which is preliminary data.</text>
</comment>
<feature type="region of interest" description="Disordered" evidence="1">
    <location>
        <begin position="874"/>
        <end position="897"/>
    </location>
</feature>
<accession>A0A2Z6R0F6</accession>
<gene>
    <name evidence="3" type="ORF">RclHR1_18840001</name>
</gene>
<evidence type="ECO:0000256" key="2">
    <source>
        <dbReference type="SAM" id="Phobius"/>
    </source>
</evidence>
<reference evidence="3 4" key="1">
    <citation type="submission" date="2017-11" db="EMBL/GenBank/DDBJ databases">
        <title>The genome of Rhizophagus clarus HR1 reveals common genetic basis of auxotrophy among arbuscular mycorrhizal fungi.</title>
        <authorList>
            <person name="Kobayashi Y."/>
        </authorList>
    </citation>
    <scope>NUCLEOTIDE SEQUENCE [LARGE SCALE GENOMIC DNA]</scope>
    <source>
        <strain evidence="3 4">HR1</strain>
    </source>
</reference>
<feature type="transmembrane region" description="Helical" evidence="2">
    <location>
        <begin position="821"/>
        <end position="845"/>
    </location>
</feature>
<proteinExistence type="predicted"/>
<dbReference type="STRING" id="94130.A0A2Z6R0F6"/>
<keyword evidence="2" id="KW-0472">Membrane</keyword>
<protein>
    <submittedName>
        <fullName evidence="3">Uncharacterized protein</fullName>
    </submittedName>
</protein>
<feature type="transmembrane region" description="Helical" evidence="2">
    <location>
        <begin position="929"/>
        <end position="948"/>
    </location>
</feature>
<feature type="transmembrane region" description="Helical" evidence="2">
    <location>
        <begin position="1002"/>
        <end position="1022"/>
    </location>
</feature>
<organism evidence="3 4">
    <name type="scientific">Rhizophagus clarus</name>
    <dbReference type="NCBI Taxonomy" id="94130"/>
    <lineage>
        <taxon>Eukaryota</taxon>
        <taxon>Fungi</taxon>
        <taxon>Fungi incertae sedis</taxon>
        <taxon>Mucoromycota</taxon>
        <taxon>Glomeromycotina</taxon>
        <taxon>Glomeromycetes</taxon>
        <taxon>Glomerales</taxon>
        <taxon>Glomeraceae</taxon>
        <taxon>Rhizophagus</taxon>
    </lineage>
</organism>
<evidence type="ECO:0000313" key="4">
    <source>
        <dbReference type="Proteomes" id="UP000247702"/>
    </source>
</evidence>
<name>A0A2Z6R0F6_9GLOM</name>
<sequence length="1029" mass="115989">MNLNSCILTKLSRHSSNMKLNLLLSILTIILFSTLVKSDSIISYTENATQSEILVYKLINYDNNVIVSQIISINNKTSTDYGKLGYLDTTLSLRVIYPNGTIIPIDLSIDELEIQPLNFQIFTYNIEPNLGIRCPIQINAMKSNFILVTYTVAADTNNYSTYYEWAMVIDFNGNILSKYIMGPSFFDAKYGNIWIPNVAKYIPNADDERGFLRMASAEISNIKLQQLIITENGTINQLSELDIPFLATNNEVTTIATLDGNYAIIYSNNTDPTTAPQNPLLSQGGIYAQFIEIVENGTLLNYEPVVLYQTTVPLVFDFFFCGINYAGIGHVCASTFTINDQNNSSVYYLTVQFLSKGSVFSVSATSFETGQMQGISQYDINSLRYGGFFFCGMITGYQTNVYGYVLEDNGNLIQWNLSNPTLSNAIFSHVILSNNTLVFPRPEVEQTWSLISTDLPRIYDKDAGYENIAINTTTPTIGQVIDPTTTNFLTITYNQPVDFSNGTITIFQSNGSSPGIIRQIVNGLENSNYVSHINNNTVSITVIESTLNSPGATYYVTMTNTFVSSHFYGELLFGLSHDVWHFTTLVNEQEESQINKIKGEIQRFLYDINGQVRLTQEGTVFFDGLSRDQRIEFFKNLTQEITDALPVTPGRITTSWKFQIDTSLPNDQKQYLLSINIKKANHPTDRKVDLTAKDLNFMIKNMAITTLASGYSSKYLDQSYGYDRFPSWIDENRNKIIITAAGIVFLTLLVLLSILHDEDRRDKNVLGVFFSSLKSSIFNKNQGNDDNKIDHFKIYKYGRIIASFVTDILFASIDSKSIQNIFYVSVFFIIFPYLVKLMFCIRFILEEIGPKVAPSLSISPDNVSVQVDLKDNPNNLDNEDSKEVPNNSNNELNAVQINPKNEESKEVSIKDWLTNENDSSKNKNKIRKIVFTAIIIIAGVDFAALDILESNLGIKRFKLKFNAKKSKNSEDIISKGELISTLIKEIPEVITKGYLLSQVVKFSYLTVLTLIFSIFSVLKLFIKLLREML</sequence>
<keyword evidence="2" id="KW-0812">Transmembrane</keyword>
<feature type="transmembrane region" description="Helical" evidence="2">
    <location>
        <begin position="736"/>
        <end position="755"/>
    </location>
</feature>
<feature type="compositionally biased region" description="Polar residues" evidence="1">
    <location>
        <begin position="884"/>
        <end position="897"/>
    </location>
</feature>
<feature type="transmembrane region" description="Helical" evidence="2">
    <location>
        <begin position="797"/>
        <end position="815"/>
    </location>
</feature>
<evidence type="ECO:0000256" key="1">
    <source>
        <dbReference type="SAM" id="MobiDB-lite"/>
    </source>
</evidence>
<keyword evidence="2" id="KW-1133">Transmembrane helix</keyword>
<dbReference type="Proteomes" id="UP000247702">
    <property type="component" value="Unassembled WGS sequence"/>
</dbReference>
<keyword evidence="4" id="KW-1185">Reference proteome</keyword>
<dbReference type="AlphaFoldDB" id="A0A2Z6R0F6"/>
<dbReference type="EMBL" id="BEXD01000984">
    <property type="protein sequence ID" value="GBB91509.1"/>
    <property type="molecule type" value="Genomic_DNA"/>
</dbReference>
<evidence type="ECO:0000313" key="3">
    <source>
        <dbReference type="EMBL" id="GBB91509.1"/>
    </source>
</evidence>